<dbReference type="AlphaFoldDB" id="A0A2W5TE87"/>
<comment type="caution">
    <text evidence="1">The sequence shown here is derived from an EMBL/GenBank/DDBJ whole genome shotgun (WGS) entry which is preliminary data.</text>
</comment>
<protein>
    <submittedName>
        <fullName evidence="1">Uncharacterized protein</fullName>
    </submittedName>
</protein>
<accession>A0A2W5TE87</accession>
<sequence length="223" mass="24135">MTKHPGELALRRFVAEEIDLREHVIACAACAARVEALREEQRAFEQAVPFERFAAGVEHKARPRSPRAWVALAVAAAATLLAVIALQSEPTDRVKGGATVEFVIAGASGQRNAEEPEQLKSGERIRIGVSGAKYALVVSIDERGEVSPVYDEVVSGHAWLPDAIEFTGSGREVVLVVLSDERQSTSTVSMALRKRFDDVKGDLTQLGAIDVPGSQVHRTFIKP</sequence>
<reference evidence="1 2" key="1">
    <citation type="submission" date="2017-08" db="EMBL/GenBank/DDBJ databases">
        <title>Infants hospitalized years apart are colonized by the same room-sourced microbial strains.</title>
        <authorList>
            <person name="Brooks B."/>
            <person name="Olm M.R."/>
            <person name="Firek B.A."/>
            <person name="Baker R."/>
            <person name="Thomas B.C."/>
            <person name="Morowitz M.J."/>
            <person name="Banfield J.F."/>
        </authorList>
    </citation>
    <scope>NUCLEOTIDE SEQUENCE [LARGE SCALE GENOMIC DNA]</scope>
    <source>
        <strain evidence="1">S2_003_000_R2_14</strain>
    </source>
</reference>
<dbReference type="Proteomes" id="UP000249061">
    <property type="component" value="Unassembled WGS sequence"/>
</dbReference>
<proteinExistence type="predicted"/>
<evidence type="ECO:0000313" key="2">
    <source>
        <dbReference type="Proteomes" id="UP000249061"/>
    </source>
</evidence>
<gene>
    <name evidence="1" type="ORF">DI536_19005</name>
</gene>
<evidence type="ECO:0000313" key="1">
    <source>
        <dbReference type="EMBL" id="PZR10766.1"/>
    </source>
</evidence>
<dbReference type="EMBL" id="QFQP01000016">
    <property type="protein sequence ID" value="PZR10766.1"/>
    <property type="molecule type" value="Genomic_DNA"/>
</dbReference>
<name>A0A2W5TE87_9BACT</name>
<organism evidence="1 2">
    <name type="scientific">Archangium gephyra</name>
    <dbReference type="NCBI Taxonomy" id="48"/>
    <lineage>
        <taxon>Bacteria</taxon>
        <taxon>Pseudomonadati</taxon>
        <taxon>Myxococcota</taxon>
        <taxon>Myxococcia</taxon>
        <taxon>Myxococcales</taxon>
        <taxon>Cystobacterineae</taxon>
        <taxon>Archangiaceae</taxon>
        <taxon>Archangium</taxon>
    </lineage>
</organism>